<dbReference type="InterPro" id="IPR034660">
    <property type="entry name" value="DinB/YfiT-like"/>
</dbReference>
<evidence type="ECO:0000313" key="3">
    <source>
        <dbReference type="Proteomes" id="UP000673394"/>
    </source>
</evidence>
<gene>
    <name evidence="2" type="ORF">I8J30_07860</name>
</gene>
<accession>A0ABS5C9D6</accession>
<comment type="caution">
    <text evidence="2">The sequence shown here is derived from an EMBL/GenBank/DDBJ whole genome shotgun (WGS) entry which is preliminary data.</text>
</comment>
<dbReference type="SUPFAM" id="SSF109854">
    <property type="entry name" value="DinB/YfiT-like putative metalloenzymes"/>
    <property type="match status" value="1"/>
</dbReference>
<name>A0ABS5C9D6_9BACL</name>
<protein>
    <submittedName>
        <fullName evidence="2">DinB family protein</fullName>
    </submittedName>
</protein>
<evidence type="ECO:0000259" key="1">
    <source>
        <dbReference type="Pfam" id="PF12867"/>
    </source>
</evidence>
<dbReference type="EMBL" id="JAGKSP010000002">
    <property type="protein sequence ID" value="MBP3962618.1"/>
    <property type="molecule type" value="Genomic_DNA"/>
</dbReference>
<feature type="domain" description="DinB-like" evidence="1">
    <location>
        <begin position="10"/>
        <end position="141"/>
    </location>
</feature>
<organism evidence="2 3">
    <name type="scientific">Paenibacillus lignilyticus</name>
    <dbReference type="NCBI Taxonomy" id="1172615"/>
    <lineage>
        <taxon>Bacteria</taxon>
        <taxon>Bacillati</taxon>
        <taxon>Bacillota</taxon>
        <taxon>Bacilli</taxon>
        <taxon>Bacillales</taxon>
        <taxon>Paenibacillaceae</taxon>
        <taxon>Paenibacillus</taxon>
    </lineage>
</organism>
<proteinExistence type="predicted"/>
<dbReference type="RefSeq" id="WP_210656953.1">
    <property type="nucleotide sequence ID" value="NZ_JAGKSP010000002.1"/>
</dbReference>
<dbReference type="Proteomes" id="UP000673394">
    <property type="component" value="Unassembled WGS sequence"/>
</dbReference>
<sequence>MEEKLRYQNYEFSRSYFLAMIEKLDERMMDIQPKGFNNNIRWHIGHVLTISESFIFGDLQNLPANYKELFYTGTKPDDWNRDVTSLQLLIKQLKEQIDRINRIPEEQLQNPQDTYKAFGMKTIGELITFTFAHEVFHLGQIHAMKLLLQRSTQ</sequence>
<keyword evidence="3" id="KW-1185">Reference proteome</keyword>
<dbReference type="Gene3D" id="1.20.120.450">
    <property type="entry name" value="dinb family like domain"/>
    <property type="match status" value="1"/>
</dbReference>
<dbReference type="InterPro" id="IPR024775">
    <property type="entry name" value="DinB-like"/>
</dbReference>
<evidence type="ECO:0000313" key="2">
    <source>
        <dbReference type="EMBL" id="MBP3962618.1"/>
    </source>
</evidence>
<dbReference type="Pfam" id="PF12867">
    <property type="entry name" value="DinB_2"/>
    <property type="match status" value="1"/>
</dbReference>
<reference evidence="2 3" key="1">
    <citation type="submission" date="2021-04" db="EMBL/GenBank/DDBJ databases">
        <title>Paenibacillus sp. DLE-14 whole genome sequence.</title>
        <authorList>
            <person name="Ham Y.J."/>
        </authorList>
    </citation>
    <scope>NUCLEOTIDE SEQUENCE [LARGE SCALE GENOMIC DNA]</scope>
    <source>
        <strain evidence="2 3">DLE-14</strain>
    </source>
</reference>